<proteinExistence type="predicted"/>
<evidence type="ECO:0000313" key="1">
    <source>
        <dbReference type="EMBL" id="KAI9904747.1"/>
    </source>
</evidence>
<name>A0ACC0VFS0_9HYPO</name>
<comment type="caution">
    <text evidence="1">The sequence shown here is derived from an EMBL/GenBank/DDBJ whole genome shotgun (WGS) entry which is preliminary data.</text>
</comment>
<organism evidence="1 2">
    <name type="scientific">Trichothecium roseum</name>
    <dbReference type="NCBI Taxonomy" id="47278"/>
    <lineage>
        <taxon>Eukaryota</taxon>
        <taxon>Fungi</taxon>
        <taxon>Dikarya</taxon>
        <taxon>Ascomycota</taxon>
        <taxon>Pezizomycotina</taxon>
        <taxon>Sordariomycetes</taxon>
        <taxon>Hypocreomycetidae</taxon>
        <taxon>Hypocreales</taxon>
        <taxon>Hypocreales incertae sedis</taxon>
        <taxon>Trichothecium</taxon>
    </lineage>
</organism>
<evidence type="ECO:0000313" key="2">
    <source>
        <dbReference type="Proteomes" id="UP001163324"/>
    </source>
</evidence>
<accession>A0ACC0VFS0</accession>
<gene>
    <name evidence="1" type="ORF">N3K66_001276</name>
</gene>
<reference evidence="1" key="1">
    <citation type="submission" date="2022-10" db="EMBL/GenBank/DDBJ databases">
        <title>Complete Genome of Trichothecium roseum strain YXFP-22015, a Plant Pathogen Isolated from Citrus.</title>
        <authorList>
            <person name="Wang Y."/>
            <person name="Zhu L."/>
        </authorList>
    </citation>
    <scope>NUCLEOTIDE SEQUENCE</scope>
    <source>
        <strain evidence="1">YXFP-22015</strain>
    </source>
</reference>
<sequence>MVETRSKDQKHDEGEKKHAAAAGDKHQTEHESSDAKRPKTERQPTIEESFGKDGTNDKPSEEKGDEPKDEEDGEKSKPDTSKSESAVEPAEETDVPSNILEKGIIYFFMRGRVGIDNPSSVDDIARSYILLRPIEKDAKLGEGPIGDAGNTRLLMLPKKVLPVSGKDRFMVFVEKSGASFADLKEEFLSSSDYETKTAGTRHTPAATPVGEGIYAITTTGRESHLAYMLTLPEKPEPAQEELGLREKGSFIISTKNPQYPGPANARLPEGPKFSKEILDEFRSLRWMPSKPEHLDYVNCQMLLVGESSGLQKALQPQKQDQKEGKEEPEEALEHLEEEDLERMRDLPGDQSASIYADLQVHAKDYPKLQTTF</sequence>
<protein>
    <submittedName>
        <fullName evidence="1">Uncharacterized protein</fullName>
    </submittedName>
</protein>
<dbReference type="Proteomes" id="UP001163324">
    <property type="component" value="Chromosome 1"/>
</dbReference>
<keyword evidence="2" id="KW-1185">Reference proteome</keyword>
<dbReference type="EMBL" id="CM047940">
    <property type="protein sequence ID" value="KAI9904747.1"/>
    <property type="molecule type" value="Genomic_DNA"/>
</dbReference>